<dbReference type="InterPro" id="IPR005154">
    <property type="entry name" value="Glyco_hydro_67_aGlcAse_N"/>
</dbReference>
<dbReference type="InterPro" id="IPR011099">
    <property type="entry name" value="Glyco_hydro_67_C"/>
</dbReference>
<dbReference type="GO" id="GO:0045493">
    <property type="term" value="P:xylan catabolic process"/>
    <property type="evidence" value="ECO:0007669"/>
    <property type="project" value="UniProtKB-KW"/>
</dbReference>
<dbReference type="Gene3D" id="3.90.1330.10">
    <property type="entry name" value="Alpha-glucuronidase, C-terminal domain"/>
    <property type="match status" value="1"/>
</dbReference>
<dbReference type="InParanoid" id="A0A371RM05"/>
<dbReference type="InterPro" id="IPR011100">
    <property type="entry name" value="Glyco_hydro_67_cat"/>
</dbReference>
<accession>A0A371RM05</accession>
<reference evidence="13 14" key="1">
    <citation type="submission" date="2018-08" db="EMBL/GenBank/DDBJ databases">
        <title>Parvularcula sp. SM1705, isolated from surface water of the South Sea China.</title>
        <authorList>
            <person name="Sun L."/>
        </authorList>
    </citation>
    <scope>NUCLEOTIDE SEQUENCE [LARGE SCALE GENOMIC DNA]</scope>
    <source>
        <strain evidence="13 14">SM1705</strain>
    </source>
</reference>
<keyword evidence="4 9" id="KW-0119">Carbohydrate metabolism</keyword>
<feature type="domain" description="Glycosyl hydrolase family 67 catalytic" evidence="12">
    <location>
        <begin position="141"/>
        <end position="460"/>
    </location>
</feature>
<proteinExistence type="inferred from homology"/>
<comment type="similarity">
    <text evidence="1 7 9">Belongs to the glycosyl hydrolase 67 family.</text>
</comment>
<dbReference type="GO" id="GO:0046559">
    <property type="term" value="F:alpha-glucuronidase activity"/>
    <property type="evidence" value="ECO:0007669"/>
    <property type="project" value="InterPro"/>
</dbReference>
<protein>
    <recommendedName>
        <fullName evidence="9">Xylan alpha-1,2-glucuronidase</fullName>
        <ecNumber evidence="9">3.2.1.131</ecNumber>
    </recommendedName>
</protein>
<keyword evidence="2 7" id="KW-0858">Xylan degradation</keyword>
<feature type="active site" description="Proton acceptor" evidence="8">
    <location>
        <position position="400"/>
    </location>
</feature>
<evidence type="ECO:0000256" key="3">
    <source>
        <dbReference type="ARBA" id="ARBA00022801"/>
    </source>
</evidence>
<dbReference type="EC" id="3.2.1.131" evidence="9"/>
<keyword evidence="14" id="KW-1185">Reference proteome</keyword>
<dbReference type="Pfam" id="PF07488">
    <property type="entry name" value="Glyco_hydro_67M"/>
    <property type="match status" value="1"/>
</dbReference>
<dbReference type="Proteomes" id="UP000264589">
    <property type="component" value="Unassembled WGS sequence"/>
</dbReference>
<feature type="active site" description="Proton donor" evidence="8">
    <location>
        <position position="298"/>
    </location>
</feature>
<dbReference type="GO" id="GO:0005576">
    <property type="term" value="C:extracellular region"/>
    <property type="evidence" value="ECO:0007669"/>
    <property type="project" value="InterPro"/>
</dbReference>
<sequence>MAVFLLLNFVGMGARAEDGYWLWLRYDELPQEMRSQYRGQLRQIVLETEETPTVSVAARELSDGLSGLLGRNVPVSDEGARGAILLVTGEAASLYDLDLSDLGEDGYLLRTLTDGRRKLTVIAANEDDGLLYGVFHLLRLVQTGEDISDLNITSVPRIDIRVLNHWDNLDRTVERGYAGQSIWDWHKLPDYIDPRYTDYARANASIGINGTVLTNVNANATVLTPPYIEKVAAVADTMRPYGIQVYLTARFSAPIEIGGLETADPADPAVQAWWAGKADEIYRKIPDFGGFLVKADSEGQPGPHTYHRTHAEGANMLADAVAPHGGVVMWRAFVYSENNPVDRHMQAYDQFVPLDGKFRSNVIIQTKNGAIDFQPREPFHPLFGAMPETPLGMEFQITKEYLGFATHLAYLAPMWSEVLRADTFVKGEGSTVAKIIDGSLEGHEISAMAGVSNIGSDRNWTGSQFDQANWYAFGRLAWDPAAEPAEIAEDWVRMTFTGDDGAVGTILGMMMESREAVVNYMTPLGLGHLMGTGHHYGPAPWVSELGRPEWNPVYYHKADEDGIGFDRTKSGSNAVAQYSDAVAAEFADLEAVPEEYLLWFHHVSWDYEMPSGRTLWEELVHRYTEGVRTVSGWRGEWASLEGRIDEGRYRQVADFLRVQEKEARWWRDACLAYFMSLNGLDLPAGYAPPARTLDEYKAMVFPSAPGN</sequence>
<feature type="active site" description="Proton acceptor" evidence="8">
    <location>
        <position position="372"/>
    </location>
</feature>
<dbReference type="InterPro" id="IPR029018">
    <property type="entry name" value="Hex-like_dom2"/>
</dbReference>
<dbReference type="InterPro" id="IPR037054">
    <property type="entry name" value="A-glucoronidase_C_sf"/>
</dbReference>
<dbReference type="PIRSF" id="PIRSF029900">
    <property type="entry name" value="Alpha-glucuronds"/>
    <property type="match status" value="1"/>
</dbReference>
<dbReference type="EMBL" id="QUQO01000001">
    <property type="protein sequence ID" value="RFB06477.1"/>
    <property type="molecule type" value="Genomic_DNA"/>
</dbReference>
<dbReference type="Gene3D" id="3.20.20.80">
    <property type="entry name" value="Glycosidases"/>
    <property type="match status" value="1"/>
</dbReference>
<comment type="caution">
    <text evidence="13">The sequence shown here is derived from an EMBL/GenBank/DDBJ whole genome shotgun (WGS) entry which is preliminary data.</text>
</comment>
<evidence type="ECO:0000256" key="7">
    <source>
        <dbReference type="PIRNR" id="PIRNR029900"/>
    </source>
</evidence>
<dbReference type="OrthoDB" id="339499at2"/>
<organism evidence="13 14">
    <name type="scientific">Parvularcula marina</name>
    <dbReference type="NCBI Taxonomy" id="2292771"/>
    <lineage>
        <taxon>Bacteria</taxon>
        <taxon>Pseudomonadati</taxon>
        <taxon>Pseudomonadota</taxon>
        <taxon>Alphaproteobacteria</taxon>
        <taxon>Parvularculales</taxon>
        <taxon>Parvularculaceae</taxon>
        <taxon>Parvularcula</taxon>
    </lineage>
</organism>
<keyword evidence="3 7" id="KW-0378">Hydrolase</keyword>
<dbReference type="PANTHER" id="PTHR39207">
    <property type="entry name" value="ALPHA-GLUCURONIDASE A"/>
    <property type="match status" value="1"/>
</dbReference>
<evidence type="ECO:0000256" key="6">
    <source>
        <dbReference type="ARBA" id="ARBA00023326"/>
    </source>
</evidence>
<evidence type="ECO:0000256" key="8">
    <source>
        <dbReference type="PIRSR" id="PIRSR029900-1"/>
    </source>
</evidence>
<dbReference type="AlphaFoldDB" id="A0A371RM05"/>
<gene>
    <name evidence="13" type="ORF">DX908_13355</name>
</gene>
<evidence type="ECO:0000256" key="2">
    <source>
        <dbReference type="ARBA" id="ARBA00022651"/>
    </source>
</evidence>
<evidence type="ECO:0000313" key="14">
    <source>
        <dbReference type="Proteomes" id="UP000264589"/>
    </source>
</evidence>
<evidence type="ECO:0000259" key="10">
    <source>
        <dbReference type="Pfam" id="PF03648"/>
    </source>
</evidence>
<feature type="domain" description="Alpha glucuronidase N-terminal" evidence="10">
    <location>
        <begin position="22"/>
        <end position="137"/>
    </location>
</feature>
<dbReference type="GO" id="GO:0033939">
    <property type="term" value="F:xylan alpha-1,2-glucuronosidase activity"/>
    <property type="evidence" value="ECO:0007669"/>
    <property type="project" value="UniProtKB-EC"/>
</dbReference>
<dbReference type="Pfam" id="PF07477">
    <property type="entry name" value="Glyco_hydro_67C"/>
    <property type="match status" value="1"/>
</dbReference>
<dbReference type="Pfam" id="PF03648">
    <property type="entry name" value="Glyco_hydro_67N"/>
    <property type="match status" value="1"/>
</dbReference>
<evidence type="ECO:0000313" key="13">
    <source>
        <dbReference type="EMBL" id="RFB06477.1"/>
    </source>
</evidence>
<feature type="domain" description="Glycosyl hydrolase family 67 C-terminal" evidence="11">
    <location>
        <begin position="461"/>
        <end position="685"/>
    </location>
</feature>
<keyword evidence="6 9" id="KW-0624">Polysaccharide degradation</keyword>
<evidence type="ECO:0000256" key="1">
    <source>
        <dbReference type="ARBA" id="ARBA00008833"/>
    </source>
</evidence>
<evidence type="ECO:0000256" key="5">
    <source>
        <dbReference type="ARBA" id="ARBA00023295"/>
    </source>
</evidence>
<evidence type="ECO:0000256" key="4">
    <source>
        <dbReference type="ARBA" id="ARBA00023277"/>
    </source>
</evidence>
<dbReference type="SUPFAM" id="SSF51445">
    <property type="entry name" value="(Trans)glycosidases"/>
    <property type="match status" value="1"/>
</dbReference>
<name>A0A371RM05_9PROT</name>
<comment type="subunit">
    <text evidence="9">Homodimer.</text>
</comment>
<evidence type="ECO:0000259" key="12">
    <source>
        <dbReference type="Pfam" id="PF07488"/>
    </source>
</evidence>
<dbReference type="PANTHER" id="PTHR39207:SF1">
    <property type="entry name" value="ALPHA-GLUCURONIDASE A"/>
    <property type="match status" value="1"/>
</dbReference>
<comment type="catalytic activity">
    <reaction evidence="9">
        <text>Hydrolysis of (1-&gt;2)-alpha-D-(4-O-methyl)glucuronosyl links in the main chain of hardwood xylans.</text>
        <dbReference type="EC" id="3.2.1.131"/>
    </reaction>
</comment>
<keyword evidence="5 7" id="KW-0326">Glycosidase</keyword>
<evidence type="ECO:0000259" key="11">
    <source>
        <dbReference type="Pfam" id="PF07477"/>
    </source>
</evidence>
<evidence type="ECO:0000256" key="9">
    <source>
        <dbReference type="RuleBase" id="RU361198"/>
    </source>
</evidence>
<dbReference type="InterPro" id="IPR011395">
    <property type="entry name" value="Glyco_hydro_67_aGlcAse"/>
</dbReference>
<dbReference type="InterPro" id="IPR017853">
    <property type="entry name" value="GH"/>
</dbReference>
<dbReference type="Gene3D" id="3.30.379.10">
    <property type="entry name" value="Chitobiase/beta-hexosaminidase domain 2-like"/>
    <property type="match status" value="1"/>
</dbReference>
<dbReference type="SUPFAM" id="SSF55545">
    <property type="entry name" value="beta-N-acetylhexosaminidase-like domain"/>
    <property type="match status" value="1"/>
</dbReference>